<dbReference type="Pfam" id="PF07992">
    <property type="entry name" value="Pyr_redox_2"/>
    <property type="match status" value="1"/>
</dbReference>
<dbReference type="Proteomes" id="UP001216390">
    <property type="component" value="Chromosome"/>
</dbReference>
<dbReference type="SUPFAM" id="SSF55424">
    <property type="entry name" value="FAD/NAD-linked reductases, dimerisation (C-terminal) domain"/>
    <property type="match status" value="1"/>
</dbReference>
<dbReference type="InterPro" id="IPR028202">
    <property type="entry name" value="Reductase_C"/>
</dbReference>
<dbReference type="GO" id="GO:0016651">
    <property type="term" value="F:oxidoreductase activity, acting on NAD(P)H"/>
    <property type="evidence" value="ECO:0007669"/>
    <property type="project" value="TreeGrafter"/>
</dbReference>
<dbReference type="InterPro" id="IPR050446">
    <property type="entry name" value="FAD-oxidoreductase/Apoptosis"/>
</dbReference>
<organism evidence="7 8">
    <name type="scientific">Iamia majanohamensis</name>
    <dbReference type="NCBI Taxonomy" id="467976"/>
    <lineage>
        <taxon>Bacteria</taxon>
        <taxon>Bacillati</taxon>
        <taxon>Actinomycetota</taxon>
        <taxon>Acidimicrobiia</taxon>
        <taxon>Acidimicrobiales</taxon>
        <taxon>Iamiaceae</taxon>
        <taxon>Iamia</taxon>
    </lineage>
</organism>
<keyword evidence="4" id="KW-0560">Oxidoreductase</keyword>
<dbReference type="SUPFAM" id="SSF51905">
    <property type="entry name" value="FAD/NAD(P)-binding domain"/>
    <property type="match status" value="2"/>
</dbReference>
<keyword evidence="8" id="KW-1185">Reference proteome</keyword>
<dbReference type="InterPro" id="IPR023753">
    <property type="entry name" value="FAD/NAD-binding_dom"/>
</dbReference>
<proteinExistence type="predicted"/>
<reference evidence="7" key="1">
    <citation type="submission" date="2023-01" db="EMBL/GenBank/DDBJ databases">
        <title>The diversity of Class Acidimicrobiia in South China Sea sediment environments and the proposal of Iamia marina sp. nov., a novel species of the genus Iamia.</title>
        <authorList>
            <person name="He Y."/>
            <person name="Tian X."/>
        </authorList>
    </citation>
    <scope>NUCLEOTIDE SEQUENCE</scope>
    <source>
        <strain evidence="7">DSM 19957</strain>
    </source>
</reference>
<evidence type="ECO:0000256" key="4">
    <source>
        <dbReference type="ARBA" id="ARBA00023002"/>
    </source>
</evidence>
<evidence type="ECO:0000256" key="3">
    <source>
        <dbReference type="ARBA" id="ARBA00022827"/>
    </source>
</evidence>
<dbReference type="EMBL" id="CP116942">
    <property type="protein sequence ID" value="WCO65937.1"/>
    <property type="molecule type" value="Genomic_DNA"/>
</dbReference>
<dbReference type="PANTHER" id="PTHR43557:SF2">
    <property type="entry name" value="RIESKE DOMAIN-CONTAINING PROTEIN-RELATED"/>
    <property type="match status" value="1"/>
</dbReference>
<feature type="domain" description="FAD/NAD(P)-binding" evidence="5">
    <location>
        <begin position="6"/>
        <end position="300"/>
    </location>
</feature>
<dbReference type="PRINTS" id="PR00368">
    <property type="entry name" value="FADPNR"/>
</dbReference>
<dbReference type="InterPro" id="IPR036188">
    <property type="entry name" value="FAD/NAD-bd_sf"/>
</dbReference>
<dbReference type="Gene3D" id="3.30.390.30">
    <property type="match status" value="1"/>
</dbReference>
<evidence type="ECO:0000256" key="1">
    <source>
        <dbReference type="ARBA" id="ARBA00001974"/>
    </source>
</evidence>
<dbReference type="PRINTS" id="PR00411">
    <property type="entry name" value="PNDRDTASEI"/>
</dbReference>
<dbReference type="AlphaFoldDB" id="A0AAE9Y4A1"/>
<dbReference type="KEGG" id="ima:PO878_15650"/>
<keyword evidence="3" id="KW-0274">FAD</keyword>
<protein>
    <submittedName>
        <fullName evidence="7">FAD-dependent oxidoreductase</fullName>
    </submittedName>
</protein>
<accession>A0AAE9Y4A1</accession>
<comment type="cofactor">
    <cofactor evidence="1">
        <name>FAD</name>
        <dbReference type="ChEBI" id="CHEBI:57692"/>
    </cofactor>
</comment>
<dbReference type="PANTHER" id="PTHR43557">
    <property type="entry name" value="APOPTOSIS-INDUCING FACTOR 1"/>
    <property type="match status" value="1"/>
</dbReference>
<dbReference type="Pfam" id="PF14759">
    <property type="entry name" value="Reductase_C"/>
    <property type="match status" value="1"/>
</dbReference>
<dbReference type="InterPro" id="IPR016156">
    <property type="entry name" value="FAD/NAD-linked_Rdtase_dimer_sf"/>
</dbReference>
<name>A0AAE9Y4A1_9ACTN</name>
<evidence type="ECO:0000259" key="5">
    <source>
        <dbReference type="Pfam" id="PF07992"/>
    </source>
</evidence>
<evidence type="ECO:0000256" key="2">
    <source>
        <dbReference type="ARBA" id="ARBA00022630"/>
    </source>
</evidence>
<dbReference type="GO" id="GO:0005737">
    <property type="term" value="C:cytoplasm"/>
    <property type="evidence" value="ECO:0007669"/>
    <property type="project" value="TreeGrafter"/>
</dbReference>
<feature type="domain" description="Reductase C-terminal" evidence="6">
    <location>
        <begin position="321"/>
        <end position="389"/>
    </location>
</feature>
<keyword evidence="2" id="KW-0285">Flavoprotein</keyword>
<sequence length="396" mass="41456">MSDLSSVVVVGASLAGLHAARALRHRGYDGSLTLVGAEDHRPYDRPPLSKQVLAGTWEPDRIGLGSSADDDLDLTWRLGQAATALDVAGRTVRLADGDELAWDGLVLATGAAPRRLDDGGRAGVHVLRSLDDCLALRADLEAGPGRVVVVGAGFIGAEVAATCRGRGIDVTLVEPLPVPLGRVLGDDVGTVLGAVHRDEGVDLRLGVGVDAVEGGDRVERVRLSDGSVVDCDVVVVGIGVTPCTGWLEGSGLALDDGVVADAACRVAPGIVAAGDVCRWWHEGYGASLRVEHWDHAIGQGTHAGEALLAGDGAEAFAPVPWFWSDQYDRKIMLAGRTQGADEVRIVDGSLEDRRFVALYRRGDQVVAALGLNRPGPLARWRLRLADGVAWADAVDA</sequence>
<dbReference type="Gene3D" id="3.50.50.60">
    <property type="entry name" value="FAD/NAD(P)-binding domain"/>
    <property type="match status" value="2"/>
</dbReference>
<evidence type="ECO:0000259" key="6">
    <source>
        <dbReference type="Pfam" id="PF14759"/>
    </source>
</evidence>
<evidence type="ECO:0000313" key="7">
    <source>
        <dbReference type="EMBL" id="WCO65937.1"/>
    </source>
</evidence>
<gene>
    <name evidence="7" type="ORF">PO878_15650</name>
</gene>
<dbReference type="RefSeq" id="WP_272735463.1">
    <property type="nucleotide sequence ID" value="NZ_CP116942.1"/>
</dbReference>
<evidence type="ECO:0000313" key="8">
    <source>
        <dbReference type="Proteomes" id="UP001216390"/>
    </source>
</evidence>